<evidence type="ECO:0000313" key="2">
    <source>
        <dbReference type="EMBL" id="MFC5629276.1"/>
    </source>
</evidence>
<feature type="domain" description="PPM-type phosphatase" evidence="1">
    <location>
        <begin position="10"/>
        <end position="200"/>
    </location>
</feature>
<dbReference type="InterPro" id="IPR036457">
    <property type="entry name" value="PPM-type-like_dom_sf"/>
</dbReference>
<dbReference type="Proteomes" id="UP001596143">
    <property type="component" value="Unassembled WGS sequence"/>
</dbReference>
<gene>
    <name evidence="2" type="ORF">ACFPTR_10470</name>
</gene>
<organism evidence="2 3">
    <name type="scientific">Aliibacillus thermotolerans</name>
    <dbReference type="NCBI Taxonomy" id="1834418"/>
    <lineage>
        <taxon>Bacteria</taxon>
        <taxon>Bacillati</taxon>
        <taxon>Bacillota</taxon>
        <taxon>Bacilli</taxon>
        <taxon>Bacillales</taxon>
        <taxon>Bacillaceae</taxon>
        <taxon>Aliibacillus</taxon>
    </lineage>
</organism>
<dbReference type="SMART" id="SM00331">
    <property type="entry name" value="PP2C_SIG"/>
    <property type="match status" value="1"/>
</dbReference>
<dbReference type="PANTHER" id="PTHR35801">
    <property type="entry name" value="PHOSPHOSERINE PHOSPHATASE RSBX"/>
    <property type="match status" value="1"/>
</dbReference>
<dbReference type="GO" id="GO:0016787">
    <property type="term" value="F:hydrolase activity"/>
    <property type="evidence" value="ECO:0007669"/>
    <property type="project" value="UniProtKB-KW"/>
</dbReference>
<reference evidence="3" key="1">
    <citation type="journal article" date="2019" name="Int. J. Syst. Evol. Microbiol.">
        <title>The Global Catalogue of Microorganisms (GCM) 10K type strain sequencing project: providing services to taxonomists for standard genome sequencing and annotation.</title>
        <authorList>
            <consortium name="The Broad Institute Genomics Platform"/>
            <consortium name="The Broad Institute Genome Sequencing Center for Infectious Disease"/>
            <person name="Wu L."/>
            <person name="Ma J."/>
        </authorList>
    </citation>
    <scope>NUCLEOTIDE SEQUENCE [LARGE SCALE GENOMIC DNA]</scope>
    <source>
        <strain evidence="3">CGMCC 1.15790</strain>
    </source>
</reference>
<dbReference type="EC" id="3.1.3.-" evidence="2"/>
<dbReference type="PANTHER" id="PTHR35801:SF1">
    <property type="entry name" value="PHOSPHOSERINE PHOSPHATASE RSBX"/>
    <property type="match status" value="1"/>
</dbReference>
<dbReference type="Pfam" id="PF07228">
    <property type="entry name" value="SpoIIE"/>
    <property type="match status" value="1"/>
</dbReference>
<dbReference type="InterPro" id="IPR039248">
    <property type="entry name" value="Ptase_RsbX"/>
</dbReference>
<evidence type="ECO:0000259" key="1">
    <source>
        <dbReference type="SMART" id="SM00331"/>
    </source>
</evidence>
<sequence>MTIESTTHAKAQIVTYQQNKQGKDCCGDSYLSIETDTHFICALADGLGSGRLAKRSANIAMEVIRKSQHEEVSTLLKKINHALVKERGVVITILKIDFLTNTLTYGNVGNISTYLLTELGEVNRLLPVLGYLSGRPYQENVLKLPFYSGSTFLLHSDGASFSWVDSHWLQQSLSLNEAMEKLVSKMKYKDDDATIIIGRMYDEPKK</sequence>
<accession>A0ABW0U9D6</accession>
<proteinExistence type="predicted"/>
<dbReference type="RefSeq" id="WP_270896914.1">
    <property type="nucleotide sequence ID" value="NZ_JBHSPF010000058.1"/>
</dbReference>
<dbReference type="Gene3D" id="3.60.40.10">
    <property type="entry name" value="PPM-type phosphatase domain"/>
    <property type="match status" value="1"/>
</dbReference>
<dbReference type="InterPro" id="IPR001932">
    <property type="entry name" value="PPM-type_phosphatase-like_dom"/>
</dbReference>
<keyword evidence="2" id="KW-0378">Hydrolase</keyword>
<name>A0ABW0U9D6_9BACI</name>
<dbReference type="EMBL" id="JBHSPF010000058">
    <property type="protein sequence ID" value="MFC5629276.1"/>
    <property type="molecule type" value="Genomic_DNA"/>
</dbReference>
<comment type="caution">
    <text evidence="2">The sequence shown here is derived from an EMBL/GenBank/DDBJ whole genome shotgun (WGS) entry which is preliminary data.</text>
</comment>
<protein>
    <submittedName>
        <fullName evidence="2">PP2C family serine/threonine-protein phosphatase</fullName>
        <ecNumber evidence="2">3.1.3.-</ecNumber>
    </submittedName>
</protein>
<dbReference type="SUPFAM" id="SSF81606">
    <property type="entry name" value="PP2C-like"/>
    <property type="match status" value="1"/>
</dbReference>
<keyword evidence="3" id="KW-1185">Reference proteome</keyword>
<evidence type="ECO:0000313" key="3">
    <source>
        <dbReference type="Proteomes" id="UP001596143"/>
    </source>
</evidence>